<accession>A0A0D2J273</accession>
<evidence type="ECO:0000313" key="3">
    <source>
        <dbReference type="Proteomes" id="UP000054498"/>
    </source>
</evidence>
<dbReference type="KEGG" id="mng:MNEG_13876"/>
<sequence>MAAPLSADALSGKRRRGPAKPRPGERASAAGLNGRVLPLDSPCLFLGYTGPRAALLVERPWEEVLAALPPPLLRHKYGT</sequence>
<dbReference type="AlphaFoldDB" id="A0A0D2J273"/>
<dbReference type="STRING" id="145388.A0A0D2J273"/>
<feature type="region of interest" description="Disordered" evidence="1">
    <location>
        <begin position="1"/>
        <end position="31"/>
    </location>
</feature>
<evidence type="ECO:0000313" key="2">
    <source>
        <dbReference type="EMBL" id="KIY94087.1"/>
    </source>
</evidence>
<gene>
    <name evidence="2" type="ORF">MNEG_13876</name>
</gene>
<keyword evidence="3" id="KW-1185">Reference proteome</keyword>
<dbReference type="RefSeq" id="XP_013893107.1">
    <property type="nucleotide sequence ID" value="XM_014037653.1"/>
</dbReference>
<dbReference type="GeneID" id="25731382"/>
<name>A0A0D2J273_9CHLO</name>
<organism evidence="2 3">
    <name type="scientific">Monoraphidium neglectum</name>
    <dbReference type="NCBI Taxonomy" id="145388"/>
    <lineage>
        <taxon>Eukaryota</taxon>
        <taxon>Viridiplantae</taxon>
        <taxon>Chlorophyta</taxon>
        <taxon>core chlorophytes</taxon>
        <taxon>Chlorophyceae</taxon>
        <taxon>CS clade</taxon>
        <taxon>Sphaeropleales</taxon>
        <taxon>Selenastraceae</taxon>
        <taxon>Monoraphidium</taxon>
    </lineage>
</organism>
<reference evidence="2 3" key="1">
    <citation type="journal article" date="2013" name="BMC Genomics">
        <title>Reconstruction of the lipid metabolism for the microalga Monoraphidium neglectum from its genome sequence reveals characteristics suitable for biofuel production.</title>
        <authorList>
            <person name="Bogen C."/>
            <person name="Al-Dilaimi A."/>
            <person name="Albersmeier A."/>
            <person name="Wichmann J."/>
            <person name="Grundmann M."/>
            <person name="Rupp O."/>
            <person name="Lauersen K.J."/>
            <person name="Blifernez-Klassen O."/>
            <person name="Kalinowski J."/>
            <person name="Goesmann A."/>
            <person name="Mussgnug J.H."/>
            <person name="Kruse O."/>
        </authorList>
    </citation>
    <scope>NUCLEOTIDE SEQUENCE [LARGE SCALE GENOMIC DNA]</scope>
    <source>
        <strain evidence="2 3">SAG 48.87</strain>
    </source>
</reference>
<protein>
    <submittedName>
        <fullName evidence="2">Uncharacterized protein</fullName>
    </submittedName>
</protein>
<evidence type="ECO:0000256" key="1">
    <source>
        <dbReference type="SAM" id="MobiDB-lite"/>
    </source>
</evidence>
<dbReference type="EMBL" id="KK104324">
    <property type="protein sequence ID" value="KIY94087.1"/>
    <property type="molecule type" value="Genomic_DNA"/>
</dbReference>
<dbReference type="Proteomes" id="UP000054498">
    <property type="component" value="Unassembled WGS sequence"/>
</dbReference>
<proteinExistence type="predicted"/>